<feature type="region of interest" description="Disordered" evidence="1">
    <location>
        <begin position="1"/>
        <end position="33"/>
    </location>
</feature>
<evidence type="ECO:0000313" key="2">
    <source>
        <dbReference type="EMBL" id="KFD49299.1"/>
    </source>
</evidence>
<sequence length="64" mass="7264">MHHVRQPKKENTLLGPRTADHANARGKHPWRKGAPLCWRDVKGALYHEALKRGQLRQVSTVSSS</sequence>
<organism evidence="2 3">
    <name type="scientific">Trichuris suis</name>
    <name type="common">pig whipworm</name>
    <dbReference type="NCBI Taxonomy" id="68888"/>
    <lineage>
        <taxon>Eukaryota</taxon>
        <taxon>Metazoa</taxon>
        <taxon>Ecdysozoa</taxon>
        <taxon>Nematoda</taxon>
        <taxon>Enoplea</taxon>
        <taxon>Dorylaimia</taxon>
        <taxon>Trichinellida</taxon>
        <taxon>Trichuridae</taxon>
        <taxon>Trichuris</taxon>
    </lineage>
</organism>
<dbReference type="Proteomes" id="UP000030764">
    <property type="component" value="Unassembled WGS sequence"/>
</dbReference>
<reference evidence="2 3" key="1">
    <citation type="journal article" date="2014" name="Nat. Genet.">
        <title>Genome and transcriptome of the porcine whipworm Trichuris suis.</title>
        <authorList>
            <person name="Jex A.R."/>
            <person name="Nejsum P."/>
            <person name="Schwarz E.M."/>
            <person name="Hu L."/>
            <person name="Young N.D."/>
            <person name="Hall R.S."/>
            <person name="Korhonen P.K."/>
            <person name="Liao S."/>
            <person name="Thamsborg S."/>
            <person name="Xia J."/>
            <person name="Xu P."/>
            <person name="Wang S."/>
            <person name="Scheerlinck J.P."/>
            <person name="Hofmann A."/>
            <person name="Sternberg P.W."/>
            <person name="Wang J."/>
            <person name="Gasser R.B."/>
        </authorList>
    </citation>
    <scope>NUCLEOTIDE SEQUENCE [LARGE SCALE GENOMIC DNA]</scope>
    <source>
        <strain evidence="2">DCEP-RM93M</strain>
    </source>
</reference>
<proteinExistence type="predicted"/>
<evidence type="ECO:0000313" key="3">
    <source>
        <dbReference type="Proteomes" id="UP000030764"/>
    </source>
</evidence>
<gene>
    <name evidence="2" type="ORF">M513_09851</name>
</gene>
<name>A0A085LWF3_9BILA</name>
<keyword evidence="3" id="KW-1185">Reference proteome</keyword>
<accession>A0A085LWF3</accession>
<protein>
    <submittedName>
        <fullName evidence="2">Uncharacterized protein</fullName>
    </submittedName>
</protein>
<evidence type="ECO:0000256" key="1">
    <source>
        <dbReference type="SAM" id="MobiDB-lite"/>
    </source>
</evidence>
<dbReference type="EMBL" id="KL363274">
    <property type="protein sequence ID" value="KFD49299.1"/>
    <property type="molecule type" value="Genomic_DNA"/>
</dbReference>
<dbReference type="AlphaFoldDB" id="A0A085LWF3"/>